<protein>
    <recommendedName>
        <fullName evidence="1">RNA-directed DNA polymerase</fullName>
        <ecNumber evidence="1">2.7.7.49</ecNumber>
    </recommendedName>
</protein>
<dbReference type="AlphaFoldDB" id="A0A8K0KHW4"/>
<evidence type="ECO:0000313" key="3">
    <source>
        <dbReference type="EMBL" id="KAG8235539.1"/>
    </source>
</evidence>
<dbReference type="Pfam" id="PF17921">
    <property type="entry name" value="Integrase_H2C2"/>
    <property type="match status" value="1"/>
</dbReference>
<dbReference type="InterPro" id="IPR041588">
    <property type="entry name" value="Integrase_H2C2"/>
</dbReference>
<name>A0A8K0KHW4_LADFU</name>
<organism evidence="3 4">
    <name type="scientific">Ladona fulva</name>
    <name type="common">Scarce chaser dragonfly</name>
    <name type="synonym">Libellula fulva</name>
    <dbReference type="NCBI Taxonomy" id="123851"/>
    <lineage>
        <taxon>Eukaryota</taxon>
        <taxon>Metazoa</taxon>
        <taxon>Ecdysozoa</taxon>
        <taxon>Arthropoda</taxon>
        <taxon>Hexapoda</taxon>
        <taxon>Insecta</taxon>
        <taxon>Pterygota</taxon>
        <taxon>Palaeoptera</taxon>
        <taxon>Odonata</taxon>
        <taxon>Epiprocta</taxon>
        <taxon>Anisoptera</taxon>
        <taxon>Libelluloidea</taxon>
        <taxon>Libellulidae</taxon>
        <taxon>Ladona</taxon>
    </lineage>
</organism>
<dbReference type="GO" id="GO:0003964">
    <property type="term" value="F:RNA-directed DNA polymerase activity"/>
    <property type="evidence" value="ECO:0007669"/>
    <property type="project" value="UniProtKB-EC"/>
</dbReference>
<proteinExistence type="predicted"/>
<dbReference type="Proteomes" id="UP000792457">
    <property type="component" value="Unassembled WGS sequence"/>
</dbReference>
<dbReference type="OrthoDB" id="10058156at2759"/>
<comment type="caution">
    <text evidence="3">The sequence shown here is derived from an EMBL/GenBank/DDBJ whole genome shotgun (WGS) entry which is preliminary data.</text>
</comment>
<reference evidence="3" key="2">
    <citation type="submission" date="2017-10" db="EMBL/GenBank/DDBJ databases">
        <title>Ladona fulva Genome sequencing and assembly.</title>
        <authorList>
            <person name="Murali S."/>
            <person name="Richards S."/>
            <person name="Bandaranaike D."/>
            <person name="Bellair M."/>
            <person name="Blankenburg K."/>
            <person name="Chao H."/>
            <person name="Dinh H."/>
            <person name="Doddapaneni H."/>
            <person name="Dugan-Rocha S."/>
            <person name="Elkadiri S."/>
            <person name="Gnanaolivu R."/>
            <person name="Hernandez B."/>
            <person name="Skinner E."/>
            <person name="Javaid M."/>
            <person name="Lee S."/>
            <person name="Li M."/>
            <person name="Ming W."/>
            <person name="Munidasa M."/>
            <person name="Muniz J."/>
            <person name="Nguyen L."/>
            <person name="Hughes D."/>
            <person name="Osuji N."/>
            <person name="Pu L.-L."/>
            <person name="Puazo M."/>
            <person name="Qu C."/>
            <person name="Quiroz J."/>
            <person name="Raj R."/>
            <person name="Weissenberger G."/>
            <person name="Xin Y."/>
            <person name="Zou X."/>
            <person name="Han Y."/>
            <person name="Worley K."/>
            <person name="Muzny D."/>
            <person name="Gibbs R."/>
        </authorList>
    </citation>
    <scope>NUCLEOTIDE SEQUENCE</scope>
    <source>
        <strain evidence="3">Sampled in the wild</strain>
    </source>
</reference>
<gene>
    <name evidence="3" type="ORF">J437_LFUL013501</name>
</gene>
<dbReference type="Gene3D" id="1.10.340.70">
    <property type="match status" value="1"/>
</dbReference>
<evidence type="ECO:0000313" key="4">
    <source>
        <dbReference type="Proteomes" id="UP000792457"/>
    </source>
</evidence>
<feature type="domain" description="Integrase zinc-binding" evidence="2">
    <location>
        <begin position="18"/>
        <end position="56"/>
    </location>
</feature>
<reference evidence="3" key="1">
    <citation type="submission" date="2013-04" db="EMBL/GenBank/DDBJ databases">
        <authorList>
            <person name="Qu J."/>
            <person name="Murali S.C."/>
            <person name="Bandaranaike D."/>
            <person name="Bellair M."/>
            <person name="Blankenburg K."/>
            <person name="Chao H."/>
            <person name="Dinh H."/>
            <person name="Doddapaneni H."/>
            <person name="Downs B."/>
            <person name="Dugan-Rocha S."/>
            <person name="Elkadiri S."/>
            <person name="Gnanaolivu R.D."/>
            <person name="Hernandez B."/>
            <person name="Javaid M."/>
            <person name="Jayaseelan J.C."/>
            <person name="Lee S."/>
            <person name="Li M."/>
            <person name="Ming W."/>
            <person name="Munidasa M."/>
            <person name="Muniz J."/>
            <person name="Nguyen L."/>
            <person name="Ongeri F."/>
            <person name="Osuji N."/>
            <person name="Pu L.-L."/>
            <person name="Puazo M."/>
            <person name="Qu C."/>
            <person name="Quiroz J."/>
            <person name="Raj R."/>
            <person name="Weissenberger G."/>
            <person name="Xin Y."/>
            <person name="Zou X."/>
            <person name="Han Y."/>
            <person name="Richards S."/>
            <person name="Worley K."/>
            <person name="Muzny D."/>
            <person name="Gibbs R."/>
        </authorList>
    </citation>
    <scope>NUCLEOTIDE SEQUENCE</scope>
    <source>
        <strain evidence="3">Sampled in the wild</strain>
    </source>
</reference>
<dbReference type="PANTHER" id="PTHR37984">
    <property type="entry name" value="PROTEIN CBG26694"/>
    <property type="match status" value="1"/>
</dbReference>
<dbReference type="EC" id="2.7.7.49" evidence="1"/>
<dbReference type="EMBL" id="KZ308920">
    <property type="protein sequence ID" value="KAG8235539.1"/>
    <property type="molecule type" value="Genomic_DNA"/>
</dbReference>
<accession>A0A8K0KHW4</accession>
<dbReference type="PANTHER" id="PTHR37984:SF12">
    <property type="entry name" value="RIBONUCLEASE H"/>
    <property type="match status" value="1"/>
</dbReference>
<sequence length="180" mass="20903">MVIPTAQRRLMLAVPNECHPGIAAMQSLARFYTWWPKMDQDINDWVKECQACQENRGQEPESDAGDQDLWLQRFPLSYRNTPHATTGKAPAELFLGHRLPTLLDRLKPDPRNKMEVWKQKVYHDTNVRARSLRQGDEEWVKNKCKPGLQPGVVERRTGKLSYEVLISGQMKRKHDQLRAS</sequence>
<dbReference type="InterPro" id="IPR050951">
    <property type="entry name" value="Retrovirus_Pol_polyprotein"/>
</dbReference>
<keyword evidence="4" id="KW-1185">Reference proteome</keyword>
<evidence type="ECO:0000256" key="1">
    <source>
        <dbReference type="ARBA" id="ARBA00012493"/>
    </source>
</evidence>
<evidence type="ECO:0000259" key="2">
    <source>
        <dbReference type="Pfam" id="PF17921"/>
    </source>
</evidence>